<gene>
    <name evidence="3" type="ORF">Q5H91_07745</name>
</gene>
<evidence type="ECO:0000259" key="2">
    <source>
        <dbReference type="Pfam" id="PF18932"/>
    </source>
</evidence>
<feature type="domain" description="DUF5681" evidence="2">
    <location>
        <begin position="43"/>
        <end position="117"/>
    </location>
</feature>
<comment type="caution">
    <text evidence="3">The sequence shown here is derived from an EMBL/GenBank/DDBJ whole genome shotgun (WGS) entry which is preliminary data.</text>
</comment>
<evidence type="ECO:0000313" key="3">
    <source>
        <dbReference type="EMBL" id="MDP1027101.1"/>
    </source>
</evidence>
<protein>
    <submittedName>
        <fullName evidence="3">DUF5681 domain-containing protein</fullName>
    </submittedName>
</protein>
<dbReference type="EMBL" id="JAUUDS010000002">
    <property type="protein sequence ID" value="MDP1027101.1"/>
    <property type="molecule type" value="Genomic_DNA"/>
</dbReference>
<organism evidence="3 4">
    <name type="scientific">Sphingomonas aurea</name>
    <dbReference type="NCBI Taxonomy" id="3063994"/>
    <lineage>
        <taxon>Bacteria</taxon>
        <taxon>Pseudomonadati</taxon>
        <taxon>Pseudomonadota</taxon>
        <taxon>Alphaproteobacteria</taxon>
        <taxon>Sphingomonadales</taxon>
        <taxon>Sphingomonadaceae</taxon>
        <taxon>Sphingomonas</taxon>
    </lineage>
</organism>
<feature type="region of interest" description="Disordered" evidence="1">
    <location>
        <begin position="38"/>
        <end position="62"/>
    </location>
</feature>
<evidence type="ECO:0000256" key="1">
    <source>
        <dbReference type="SAM" id="MobiDB-lite"/>
    </source>
</evidence>
<dbReference type="Proteomes" id="UP001230685">
    <property type="component" value="Unassembled WGS sequence"/>
</dbReference>
<dbReference type="Pfam" id="PF18932">
    <property type="entry name" value="DUF5681"/>
    <property type="match status" value="1"/>
</dbReference>
<name>A0ABT9EJI2_9SPHN</name>
<proteinExistence type="predicted"/>
<accession>A0ABT9EJI2</accession>
<dbReference type="InterPro" id="IPR043736">
    <property type="entry name" value="DUF5681"/>
</dbReference>
<reference evidence="3 4" key="1">
    <citation type="submission" date="2023-07" db="EMBL/GenBank/DDBJ databases">
        <authorList>
            <person name="Kim M.K."/>
        </authorList>
    </citation>
    <scope>NUCLEOTIDE SEQUENCE [LARGE SCALE GENOMIC DNA]</scope>
    <source>
        <strain evidence="3 4">KR1UV-12</strain>
    </source>
</reference>
<sequence length="166" mass="17427">MPLSQAAVPPPMVVAPSAPVHSVQPASSEAAYEVGYGKPPVARRFKPGQSGNPRGRPKGSKNLDTMVREILDERITVNTPTGPKRVPRIEVLLRKSIEVAAKGNPRMVEQVLRQYAAAYAAQASAQAVATEAAVEVSEADVLAMAQYRDMVAADILAGLGLAGDAS</sequence>
<evidence type="ECO:0000313" key="4">
    <source>
        <dbReference type="Proteomes" id="UP001230685"/>
    </source>
</evidence>
<dbReference type="RefSeq" id="WP_305172798.1">
    <property type="nucleotide sequence ID" value="NZ_JAUUDS010000002.1"/>
</dbReference>
<keyword evidence="4" id="KW-1185">Reference proteome</keyword>